<dbReference type="RefSeq" id="WP_096465067.1">
    <property type="nucleotide sequence ID" value="NZ_AP017312.1"/>
</dbReference>
<sequence length="98" mass="11333">MYQTIDIDAVTEKVADFLMQRQDRGLLINEEVFKRILADEVGVDRVDELYDRIWAQPVIRDTLEVAAMTFDLNKQVVSCGGKYFEIPGGTRDYMRDVL</sequence>
<evidence type="ECO:0000313" key="1">
    <source>
        <dbReference type="EMBL" id="BAU27602.1"/>
    </source>
</evidence>
<dbReference type="OrthoDB" id="2684568at2"/>
<dbReference type="KEGG" id="asoc:CB4_01776"/>
<keyword evidence="2" id="KW-1185">Reference proteome</keyword>
<evidence type="ECO:0000313" key="2">
    <source>
        <dbReference type="Proteomes" id="UP000217696"/>
    </source>
</evidence>
<protein>
    <submittedName>
        <fullName evidence="1">Uncharacterized protein</fullName>
    </submittedName>
</protein>
<proteinExistence type="predicted"/>
<dbReference type="Proteomes" id="UP000217696">
    <property type="component" value="Chromosome"/>
</dbReference>
<organism evidence="1 2">
    <name type="scientific">Aneurinibacillus soli</name>
    <dbReference type="NCBI Taxonomy" id="1500254"/>
    <lineage>
        <taxon>Bacteria</taxon>
        <taxon>Bacillati</taxon>
        <taxon>Bacillota</taxon>
        <taxon>Bacilli</taxon>
        <taxon>Bacillales</taxon>
        <taxon>Paenibacillaceae</taxon>
        <taxon>Aneurinibacillus group</taxon>
        <taxon>Aneurinibacillus</taxon>
    </lineage>
</organism>
<name>A0A0U5AZ88_9BACL</name>
<accession>A0A0U5AZ88</accession>
<dbReference type="AlphaFoldDB" id="A0A0U5AZ88"/>
<dbReference type="EMBL" id="AP017312">
    <property type="protein sequence ID" value="BAU27602.1"/>
    <property type="molecule type" value="Genomic_DNA"/>
</dbReference>
<gene>
    <name evidence="1" type="ORF">CB4_01776</name>
</gene>
<reference evidence="1 2" key="1">
    <citation type="submission" date="2015-12" db="EMBL/GenBank/DDBJ databases">
        <title>Genome sequence of Aneurinibacillus soli.</title>
        <authorList>
            <person name="Lee J.S."/>
            <person name="Lee K.C."/>
            <person name="Kim K.K."/>
            <person name="Lee B.W."/>
        </authorList>
    </citation>
    <scope>NUCLEOTIDE SEQUENCE [LARGE SCALE GENOMIC DNA]</scope>
    <source>
        <strain evidence="1 2">CB4</strain>
    </source>
</reference>